<evidence type="ECO:0000313" key="1">
    <source>
        <dbReference type="EMBL" id="GBN87568.1"/>
    </source>
</evidence>
<dbReference type="Proteomes" id="UP000499080">
    <property type="component" value="Unassembled WGS sequence"/>
</dbReference>
<name>A0A4Y2SH42_ARAVE</name>
<gene>
    <name evidence="1" type="ORF">AVEN_19214_1</name>
</gene>
<comment type="caution">
    <text evidence="1">The sequence shown here is derived from an EMBL/GenBank/DDBJ whole genome shotgun (WGS) entry which is preliminary data.</text>
</comment>
<sequence length="122" mass="13749">MFGKKKSPHTLSAPHTDERILVQMDEASCLWLKASCRRRAAVCPNAIEKFCVFLQFNCMVQSTESEHRADLTHFYALPQNIFYAPSQESAPDVCSLGHGLGWPYGKSGPAWTVTVNNSKRFR</sequence>
<protein>
    <submittedName>
        <fullName evidence="1">Uncharacterized protein</fullName>
    </submittedName>
</protein>
<dbReference type="AlphaFoldDB" id="A0A4Y2SH42"/>
<organism evidence="1 2">
    <name type="scientific">Araneus ventricosus</name>
    <name type="common">Orbweaver spider</name>
    <name type="synonym">Epeira ventricosa</name>
    <dbReference type="NCBI Taxonomy" id="182803"/>
    <lineage>
        <taxon>Eukaryota</taxon>
        <taxon>Metazoa</taxon>
        <taxon>Ecdysozoa</taxon>
        <taxon>Arthropoda</taxon>
        <taxon>Chelicerata</taxon>
        <taxon>Arachnida</taxon>
        <taxon>Araneae</taxon>
        <taxon>Araneomorphae</taxon>
        <taxon>Entelegynae</taxon>
        <taxon>Araneoidea</taxon>
        <taxon>Araneidae</taxon>
        <taxon>Araneus</taxon>
    </lineage>
</organism>
<accession>A0A4Y2SH42</accession>
<reference evidence="1 2" key="1">
    <citation type="journal article" date="2019" name="Sci. Rep.">
        <title>Orb-weaving spider Araneus ventricosus genome elucidates the spidroin gene catalogue.</title>
        <authorList>
            <person name="Kono N."/>
            <person name="Nakamura H."/>
            <person name="Ohtoshi R."/>
            <person name="Moran D.A.P."/>
            <person name="Shinohara A."/>
            <person name="Yoshida Y."/>
            <person name="Fujiwara M."/>
            <person name="Mori M."/>
            <person name="Tomita M."/>
            <person name="Arakawa K."/>
        </authorList>
    </citation>
    <scope>NUCLEOTIDE SEQUENCE [LARGE SCALE GENOMIC DNA]</scope>
</reference>
<dbReference type="EMBL" id="BGPR01021856">
    <property type="protein sequence ID" value="GBN87568.1"/>
    <property type="molecule type" value="Genomic_DNA"/>
</dbReference>
<proteinExistence type="predicted"/>
<evidence type="ECO:0000313" key="2">
    <source>
        <dbReference type="Proteomes" id="UP000499080"/>
    </source>
</evidence>
<keyword evidence="2" id="KW-1185">Reference proteome</keyword>